<comment type="caution">
    <text evidence="14">The sequence shown here is derived from an EMBL/GenBank/DDBJ whole genome shotgun (WGS) entry which is preliminary data.</text>
</comment>
<feature type="transmembrane region" description="Helical" evidence="10">
    <location>
        <begin position="812"/>
        <end position="834"/>
    </location>
</feature>
<feature type="transmembrane region" description="Helical" evidence="10">
    <location>
        <begin position="868"/>
        <end position="890"/>
    </location>
</feature>
<dbReference type="CDD" id="cd03801">
    <property type="entry name" value="GT4_PimA-like"/>
    <property type="match status" value="1"/>
</dbReference>
<keyword evidence="15" id="KW-1185">Reference proteome</keyword>
<dbReference type="Pfam" id="PF02366">
    <property type="entry name" value="PMT"/>
    <property type="match status" value="1"/>
</dbReference>
<evidence type="ECO:0000256" key="7">
    <source>
        <dbReference type="ARBA" id="ARBA00022989"/>
    </source>
</evidence>
<feature type="region of interest" description="Disordered" evidence="9">
    <location>
        <begin position="190"/>
        <end position="210"/>
    </location>
</feature>
<feature type="transmembrane region" description="Helical" evidence="10">
    <location>
        <begin position="779"/>
        <end position="800"/>
    </location>
</feature>
<dbReference type="EMBL" id="JBHSKJ010000001">
    <property type="protein sequence ID" value="MFC5143503.1"/>
    <property type="molecule type" value="Genomic_DNA"/>
</dbReference>
<evidence type="ECO:0000256" key="5">
    <source>
        <dbReference type="ARBA" id="ARBA00022679"/>
    </source>
</evidence>
<keyword evidence="5 14" id="KW-0808">Transferase</keyword>
<keyword evidence="7 10" id="KW-1133">Transmembrane helix</keyword>
<dbReference type="Pfam" id="PF13439">
    <property type="entry name" value="Glyco_transf_4"/>
    <property type="match status" value="1"/>
</dbReference>
<dbReference type="Pfam" id="PF00534">
    <property type="entry name" value="Glycos_transf_1"/>
    <property type="match status" value="1"/>
</dbReference>
<feature type="domain" description="Glycosyl transferase family 1" evidence="11">
    <location>
        <begin position="215"/>
        <end position="360"/>
    </location>
</feature>
<evidence type="ECO:0000256" key="10">
    <source>
        <dbReference type="SAM" id="Phobius"/>
    </source>
</evidence>
<dbReference type="PANTHER" id="PTHR12526">
    <property type="entry name" value="GLYCOSYLTRANSFERASE"/>
    <property type="match status" value="1"/>
</dbReference>
<dbReference type="GO" id="GO:0016757">
    <property type="term" value="F:glycosyltransferase activity"/>
    <property type="evidence" value="ECO:0007669"/>
    <property type="project" value="UniProtKB-KW"/>
</dbReference>
<dbReference type="RefSeq" id="WP_382036410.1">
    <property type="nucleotide sequence ID" value="NZ_JBHSKJ010000001.1"/>
</dbReference>
<dbReference type="Proteomes" id="UP001596222">
    <property type="component" value="Unassembled WGS sequence"/>
</dbReference>
<feature type="transmembrane region" description="Helical" evidence="10">
    <location>
        <begin position="589"/>
        <end position="609"/>
    </location>
</feature>
<evidence type="ECO:0000256" key="4">
    <source>
        <dbReference type="ARBA" id="ARBA00022676"/>
    </source>
</evidence>
<gene>
    <name evidence="14" type="ORF">ACFPP6_02165</name>
</gene>
<sequence length="1008" mass="107280">MNLNSAFPGVRHWQGRHVVVCNWRDGRHPQAGGAELYCEEVARHLHGAGVRVTCLTARPRGTARRDRTDHGTVVRGGGRFTVYPFALLWLLWHRRSIAGVIDSQNGIPFFAPLVLRRRTPVVLLVHHVHQGQFALWFPRPPAAVGRWLESRGSRLVYGRRAVCAVSPSTRADVRGRLGLRGPVHLAPAGLEPPGPAALPDPCSSGPAGPPRHRAGVPRIVCVGRLVTQKRIGLLVRAMPALRRELPDAELHIVGDGEAREELHGLVAELGLGDAVVLHGRVPDKTRDALVDSAWITATASLAEGWGLSVMEAAAAGVPALAHDVPGLRDTVRDGVTGWLLGPEDELAAGLAKALRAVEDPAEAGRRDAACRSWAAKFTWAATAGHLLSVLTAEDGRLRAGTRAERRTLTDACALVTAPAGLLRRADLGSLRATDLIATTGPGPGRLLLPGADEHDARSVLSRIGVDPTDERVTVRLARHADLLGWETHPPLPQVHPRPQPARRRRGAVPALGFLFALALALRLAATGRSYDVFVDELYYTAISDNLASGRGLTFQGGYFALHPPALFALLAAALRVGGSTSGDLLHLVLTLRPVIAICGAVTVAAVTALLRRAGVRGPIAVAAGLLLALDPFLNRFDSRVMLEAQATAATALGMLLLARTPATGRGRTATGVGAGLLFAVAVTTKEPYALETFVPVTVLALAARGTVRRMRLTAAAVTLAGYAVYVVTVAACGEWRPWWAQKSDGVARALGLKQISGFNSHDGAVGFTDRLVAQLGQFAVPYVLIVLGCAATLWLVWSGIRRRRHVTGGGPGRTLVTAWASCTLLHLTYAVTLGTVEEQMFYPLLVTSIAALALAAGLLPPLRTRRPAVWAAAAITAAALILNAVVWARVHTRHDDALRRTLAWTRTHVPSGSVIAATDEGASFVLPGARLGDWHTLSDLRRDRVDYVVVSTELLAQGYARIDGGLSSTVLRKGRLVHSEPGRTTGALRVYDVRSLLAPASTGTESRP</sequence>
<evidence type="ECO:0000313" key="14">
    <source>
        <dbReference type="EMBL" id="MFC5143503.1"/>
    </source>
</evidence>
<evidence type="ECO:0000256" key="9">
    <source>
        <dbReference type="SAM" id="MobiDB-lite"/>
    </source>
</evidence>
<evidence type="ECO:0000256" key="6">
    <source>
        <dbReference type="ARBA" id="ARBA00022692"/>
    </source>
</evidence>
<accession>A0ABV9ZTD9</accession>
<dbReference type="InterPro" id="IPR028098">
    <property type="entry name" value="Glyco_trans_4-like_N"/>
</dbReference>
<protein>
    <recommendedName>
        <fullName evidence="3">D-inositol 3-phosphate glycosyltransferase</fullName>
    </recommendedName>
</protein>
<comment type="subcellular location">
    <subcellularLocation>
        <location evidence="1">Endomembrane system</location>
        <topology evidence="1">Multi-pass membrane protein</topology>
    </subcellularLocation>
</comment>
<dbReference type="SUPFAM" id="SSF53756">
    <property type="entry name" value="UDP-Glycosyltransferase/glycogen phosphorylase"/>
    <property type="match status" value="1"/>
</dbReference>
<evidence type="ECO:0000259" key="13">
    <source>
        <dbReference type="Pfam" id="PF13439"/>
    </source>
</evidence>
<feature type="domain" description="ArnT-like N-terminal" evidence="12">
    <location>
        <begin position="589"/>
        <end position="701"/>
    </location>
</feature>
<dbReference type="PANTHER" id="PTHR12526:SF640">
    <property type="entry name" value="COLANIC ACID BIOSYNTHESIS GLYCOSYLTRANSFERASE WCAL-RELATED"/>
    <property type="match status" value="1"/>
</dbReference>
<keyword evidence="8 10" id="KW-0472">Membrane</keyword>
<evidence type="ECO:0000259" key="11">
    <source>
        <dbReference type="Pfam" id="PF00534"/>
    </source>
</evidence>
<proteinExistence type="inferred from homology"/>
<feature type="transmembrane region" description="Helical" evidence="10">
    <location>
        <begin position="840"/>
        <end position="859"/>
    </location>
</feature>
<dbReference type="InterPro" id="IPR001296">
    <property type="entry name" value="Glyco_trans_1"/>
</dbReference>
<comment type="similarity">
    <text evidence="2">Belongs to the glycosyltransferase group 1 family. Glycosyltransferase 4 subfamily.</text>
</comment>
<organism evidence="14 15">
    <name type="scientific">Streptomyces aureoversilis</name>
    <dbReference type="NCBI Taxonomy" id="67277"/>
    <lineage>
        <taxon>Bacteria</taxon>
        <taxon>Bacillati</taxon>
        <taxon>Actinomycetota</taxon>
        <taxon>Actinomycetes</taxon>
        <taxon>Kitasatosporales</taxon>
        <taxon>Streptomycetaceae</taxon>
        <taxon>Streptomyces</taxon>
    </lineage>
</organism>
<evidence type="ECO:0000259" key="12">
    <source>
        <dbReference type="Pfam" id="PF02366"/>
    </source>
</evidence>
<feature type="transmembrane region" description="Helical" evidence="10">
    <location>
        <begin position="506"/>
        <end position="525"/>
    </location>
</feature>
<dbReference type="Gene3D" id="3.40.50.2000">
    <property type="entry name" value="Glycogen Phosphorylase B"/>
    <property type="match status" value="2"/>
</dbReference>
<feature type="transmembrane region" description="Helical" evidence="10">
    <location>
        <begin position="712"/>
        <end position="731"/>
    </location>
</feature>
<feature type="domain" description="Glycosyltransferase subfamily 4-like N-terminal" evidence="13">
    <location>
        <begin position="32"/>
        <end position="190"/>
    </location>
</feature>
<dbReference type="InterPro" id="IPR003342">
    <property type="entry name" value="ArnT-like_N"/>
</dbReference>
<evidence type="ECO:0000256" key="1">
    <source>
        <dbReference type="ARBA" id="ARBA00004127"/>
    </source>
</evidence>
<evidence type="ECO:0000256" key="2">
    <source>
        <dbReference type="ARBA" id="ARBA00009481"/>
    </source>
</evidence>
<evidence type="ECO:0000256" key="3">
    <source>
        <dbReference type="ARBA" id="ARBA00021292"/>
    </source>
</evidence>
<reference evidence="15" key="1">
    <citation type="journal article" date="2019" name="Int. J. Syst. Evol. Microbiol.">
        <title>The Global Catalogue of Microorganisms (GCM) 10K type strain sequencing project: providing services to taxonomists for standard genome sequencing and annotation.</title>
        <authorList>
            <consortium name="The Broad Institute Genomics Platform"/>
            <consortium name="The Broad Institute Genome Sequencing Center for Infectious Disease"/>
            <person name="Wu L."/>
            <person name="Ma J."/>
        </authorList>
    </citation>
    <scope>NUCLEOTIDE SEQUENCE [LARGE SCALE GENOMIC DNA]</scope>
    <source>
        <strain evidence="15">CGMCC 4.1641</strain>
    </source>
</reference>
<feature type="transmembrane region" description="Helical" evidence="10">
    <location>
        <begin position="558"/>
        <end position="577"/>
    </location>
</feature>
<evidence type="ECO:0000256" key="8">
    <source>
        <dbReference type="ARBA" id="ARBA00023136"/>
    </source>
</evidence>
<evidence type="ECO:0000313" key="15">
    <source>
        <dbReference type="Proteomes" id="UP001596222"/>
    </source>
</evidence>
<keyword evidence="4 14" id="KW-0328">Glycosyltransferase</keyword>
<keyword evidence="6 10" id="KW-0812">Transmembrane</keyword>
<name>A0ABV9ZTD9_9ACTN</name>